<dbReference type="Gene3D" id="3.40.630.10">
    <property type="entry name" value="Zn peptidases"/>
    <property type="match status" value="1"/>
</dbReference>
<name>A0ABV9XFF5_9ACTN</name>
<feature type="signal peptide" evidence="8">
    <location>
        <begin position="1"/>
        <end position="24"/>
    </location>
</feature>
<dbReference type="PROSITE" id="PS52035">
    <property type="entry name" value="PEPTIDASE_M14"/>
    <property type="match status" value="1"/>
</dbReference>
<dbReference type="PANTHER" id="PTHR11705:SF143">
    <property type="entry name" value="SLL0236 PROTEIN"/>
    <property type="match status" value="1"/>
</dbReference>
<feature type="active site" description="Proton donor/acceptor" evidence="7">
    <location>
        <position position="438"/>
    </location>
</feature>
<dbReference type="PANTHER" id="PTHR11705">
    <property type="entry name" value="PROTEASE FAMILY M14 CARBOXYPEPTIDASE A,B"/>
    <property type="match status" value="1"/>
</dbReference>
<evidence type="ECO:0000256" key="4">
    <source>
        <dbReference type="ARBA" id="ARBA00022801"/>
    </source>
</evidence>
<dbReference type="Gene3D" id="2.60.120.380">
    <property type="match status" value="1"/>
</dbReference>
<evidence type="ECO:0000256" key="6">
    <source>
        <dbReference type="ARBA" id="ARBA00023049"/>
    </source>
</evidence>
<dbReference type="InterPro" id="IPR000834">
    <property type="entry name" value="Peptidase_M14"/>
</dbReference>
<reference evidence="11" key="1">
    <citation type="journal article" date="2019" name="Int. J. Syst. Evol. Microbiol.">
        <title>The Global Catalogue of Microorganisms (GCM) 10K type strain sequencing project: providing services to taxonomists for standard genome sequencing and annotation.</title>
        <authorList>
            <consortium name="The Broad Institute Genomics Platform"/>
            <consortium name="The Broad Institute Genome Sequencing Center for Infectious Disease"/>
            <person name="Wu L."/>
            <person name="Ma J."/>
        </authorList>
    </citation>
    <scope>NUCLEOTIDE SEQUENCE [LARGE SCALE GENOMIC DNA]</scope>
    <source>
        <strain evidence="11">CGMCC 4.1648</strain>
    </source>
</reference>
<comment type="caution">
    <text evidence="10">The sequence shown here is derived from an EMBL/GenBank/DDBJ whole genome shotgun (WGS) entry which is preliminary data.</text>
</comment>
<organism evidence="10 11">
    <name type="scientific">Streptomyces coeruleoprunus</name>
    <dbReference type="NCBI Taxonomy" id="285563"/>
    <lineage>
        <taxon>Bacteria</taxon>
        <taxon>Bacillati</taxon>
        <taxon>Actinomycetota</taxon>
        <taxon>Actinomycetes</taxon>
        <taxon>Kitasatosporales</taxon>
        <taxon>Streptomycetaceae</taxon>
        <taxon>Streptomyces</taxon>
    </lineage>
</organism>
<evidence type="ECO:0000256" key="1">
    <source>
        <dbReference type="ARBA" id="ARBA00001947"/>
    </source>
</evidence>
<keyword evidence="5" id="KW-0862">Zinc</keyword>
<keyword evidence="8" id="KW-0732">Signal</keyword>
<proteinExistence type="inferred from homology"/>
<comment type="cofactor">
    <cofactor evidence="1">
        <name>Zn(2+)</name>
        <dbReference type="ChEBI" id="CHEBI:29105"/>
    </cofactor>
</comment>
<dbReference type="SUPFAM" id="SSF53187">
    <property type="entry name" value="Zn-dependent exopeptidases"/>
    <property type="match status" value="1"/>
</dbReference>
<protein>
    <submittedName>
        <fullName evidence="10">M14 family zinc carboxypeptidase</fullName>
    </submittedName>
</protein>
<evidence type="ECO:0000313" key="11">
    <source>
        <dbReference type="Proteomes" id="UP001595829"/>
    </source>
</evidence>
<gene>
    <name evidence="10" type="ORF">ACFPM3_17915</name>
</gene>
<accession>A0ABV9XFF5</accession>
<evidence type="ECO:0000256" key="5">
    <source>
        <dbReference type="ARBA" id="ARBA00022833"/>
    </source>
</evidence>
<dbReference type="SMART" id="SM00631">
    <property type="entry name" value="Zn_pept"/>
    <property type="match status" value="1"/>
</dbReference>
<evidence type="ECO:0000256" key="3">
    <source>
        <dbReference type="ARBA" id="ARBA00022670"/>
    </source>
</evidence>
<feature type="domain" description="Peptidase M14" evidence="9">
    <location>
        <begin position="135"/>
        <end position="463"/>
    </location>
</feature>
<keyword evidence="3" id="KW-0645">Protease</keyword>
<dbReference type="GO" id="GO:0004180">
    <property type="term" value="F:carboxypeptidase activity"/>
    <property type="evidence" value="ECO:0007669"/>
    <property type="project" value="UniProtKB-KW"/>
</dbReference>
<evidence type="ECO:0000256" key="2">
    <source>
        <dbReference type="ARBA" id="ARBA00005988"/>
    </source>
</evidence>
<feature type="chain" id="PRO_5046360077" evidence="8">
    <location>
        <begin position="25"/>
        <end position="704"/>
    </location>
</feature>
<evidence type="ECO:0000256" key="7">
    <source>
        <dbReference type="PROSITE-ProRule" id="PRU01379"/>
    </source>
</evidence>
<dbReference type="EMBL" id="JBHSJD010000013">
    <property type="protein sequence ID" value="MFC5024011.1"/>
    <property type="molecule type" value="Genomic_DNA"/>
</dbReference>
<keyword evidence="6" id="KW-0482">Metalloprotease</keyword>
<dbReference type="RefSeq" id="WP_345686884.1">
    <property type="nucleotide sequence ID" value="NZ_BAABIT010000001.1"/>
</dbReference>
<evidence type="ECO:0000256" key="8">
    <source>
        <dbReference type="SAM" id="SignalP"/>
    </source>
</evidence>
<keyword evidence="11" id="KW-1185">Reference proteome</keyword>
<dbReference type="Proteomes" id="UP001595829">
    <property type="component" value="Unassembled WGS sequence"/>
</dbReference>
<dbReference type="Pfam" id="PF00246">
    <property type="entry name" value="Peptidase_M14"/>
    <property type="match status" value="1"/>
</dbReference>
<evidence type="ECO:0000259" key="9">
    <source>
        <dbReference type="PROSITE" id="PS52035"/>
    </source>
</evidence>
<sequence length="704" mass="75072">MVASSRRSRRSRAIACAVAAVAVAATGGGLIPGGAVPAAAAADEFRPQLVTVRTPTRADKDRLVALGLDLTEHAGHDYVEVVLHGAGDALALRTAGLDWQVRIPDLVRRESEVNAANRAYAAATTASPLPSGRDTYRRLADYNADLERLAAGHPGLVRKFALPHRSLEGKQVYGVEIAHDVDAVDDGRPVFLMLGLHHAREWPSGEHAVEFAFDLVKNHGGDERITGLLKKARVIVVPVVNVDGFEKSVDDGHLVDLRTIDEGGTGSILATPGNAYKRKNCRIVDGLAPLAGECALASSPGGFGAGVDLNRNYGGFWGGPGAAAEPVQATYRGAAPFSEPETRNIRELISGRHVTGLITNHTFSNLVLRPNGVAPDTTGPDGLPVGDAPDEAAMKELGDRMAAQNGYTSQHSWELYDTTGTTEDWSYNATGGYGYTFEIGPDEFHPPFPEVVDEYLGAGAYAGKGNREAFLLALESAADPQAHAVVSGRAPAGATLRLKKRFDTPTWSGSISDVLDTTLTVGAGGGYTWHVNPSTRPVVKARQIRVVGSEPLARQTYTGTTPPAQPTDREFTVDRAADLLEVRLDWATPDDLDLHVFRKGADGTLTPVGGSTGSLGEKERVLLDRPEPGTYVLRVENWASVAPSWTLTASLYDATEHEIGGLVENWTLSCEKDGRVLEQVPVVVDRGQHVKADLKACARKWSQG</sequence>
<comment type="similarity">
    <text evidence="2 7">Belongs to the peptidase M14 family.</text>
</comment>
<evidence type="ECO:0000313" key="10">
    <source>
        <dbReference type="EMBL" id="MFC5024011.1"/>
    </source>
</evidence>
<keyword evidence="4" id="KW-0378">Hydrolase</keyword>
<keyword evidence="10" id="KW-0121">Carboxypeptidase</keyword>